<dbReference type="PROSITE" id="PS01124">
    <property type="entry name" value="HTH_ARAC_FAMILY_2"/>
    <property type="match status" value="1"/>
</dbReference>
<evidence type="ECO:0000256" key="3">
    <source>
        <dbReference type="ARBA" id="ARBA00023163"/>
    </source>
</evidence>
<evidence type="ECO:0000256" key="2">
    <source>
        <dbReference type="ARBA" id="ARBA00023125"/>
    </source>
</evidence>
<dbReference type="InterPro" id="IPR018062">
    <property type="entry name" value="HTH_AraC-typ_CS"/>
</dbReference>
<dbReference type="Gene3D" id="1.10.10.60">
    <property type="entry name" value="Homeodomain-like"/>
    <property type="match status" value="2"/>
</dbReference>
<dbReference type="GeneID" id="95376884"/>
<feature type="domain" description="Fe/B12 periplasmic-binding" evidence="5">
    <location>
        <begin position="269"/>
        <end position="536"/>
    </location>
</feature>
<gene>
    <name evidence="6" type="ORF">M5X16_12700</name>
    <name evidence="7" type="ORF">PC41400_18995</name>
</gene>
<dbReference type="KEGG" id="pchi:PC41400_18995"/>
<keyword evidence="1" id="KW-0805">Transcription regulation</keyword>
<proteinExistence type="predicted"/>
<dbReference type="PANTHER" id="PTHR43280">
    <property type="entry name" value="ARAC-FAMILY TRANSCRIPTIONAL REGULATOR"/>
    <property type="match status" value="1"/>
</dbReference>
<dbReference type="GO" id="GO:0043565">
    <property type="term" value="F:sequence-specific DNA binding"/>
    <property type="evidence" value="ECO:0007669"/>
    <property type="project" value="InterPro"/>
</dbReference>
<protein>
    <submittedName>
        <fullName evidence="6 7">ABC transporter substrate-binding protein</fullName>
    </submittedName>
</protein>
<dbReference type="Proteomes" id="UP000288943">
    <property type="component" value="Chromosome"/>
</dbReference>
<dbReference type="InterPro" id="IPR018060">
    <property type="entry name" value="HTH_AraC"/>
</dbReference>
<evidence type="ECO:0000313" key="7">
    <source>
        <dbReference type="EMBL" id="QAV19637.1"/>
    </source>
</evidence>
<keyword evidence="9" id="KW-1185">Reference proteome</keyword>
<dbReference type="PANTHER" id="PTHR43280:SF28">
    <property type="entry name" value="HTH-TYPE TRANSCRIPTIONAL ACTIVATOR RHAS"/>
    <property type="match status" value="1"/>
</dbReference>
<dbReference type="SMART" id="SM00342">
    <property type="entry name" value="HTH_ARAC"/>
    <property type="match status" value="1"/>
</dbReference>
<dbReference type="SUPFAM" id="SSF46689">
    <property type="entry name" value="Homeodomain-like"/>
    <property type="match status" value="2"/>
</dbReference>
<evidence type="ECO:0000313" key="6">
    <source>
        <dbReference type="EMBL" id="MCY9596633.1"/>
    </source>
</evidence>
<dbReference type="OrthoDB" id="2490497at2"/>
<evidence type="ECO:0000256" key="1">
    <source>
        <dbReference type="ARBA" id="ARBA00023015"/>
    </source>
</evidence>
<reference evidence="6 9" key="2">
    <citation type="submission" date="2022-05" db="EMBL/GenBank/DDBJ databases">
        <title>Genome Sequencing of Bee-Associated Microbes.</title>
        <authorList>
            <person name="Dunlap C."/>
        </authorList>
    </citation>
    <scope>NUCLEOTIDE SEQUENCE [LARGE SCALE GENOMIC DNA]</scope>
    <source>
        <strain evidence="6 9">NRRL B-23120</strain>
    </source>
</reference>
<sequence>MTDISSLHREPVSAPHLFHIPLRITEVNSQVKDLGRSERTGCSRIFVVLGGSGVLHIQEEPYEVSRGSLYLCDDFQKLDVTSHGLLKGVLIEYRRLGTADPDTGALQCPEPLNGCPDKLLRQADELQKLWREPKLGSPFRIQQLFIELMNGLYEELASRERTGRSWLEQSVSFMQAHFVEDLTRDQLAERANVSPEHFSRAFRKYTGRTFNEYLTLLRIRGAQKRILTGSPDLNTLAQEIGYKEGAYLSRRFKESVGVSPTVYRGKSKRIVTLNQNYTAILTVLGITPELGVYTGWTEKIAGGPEIPERQKFNPYGCTSASFYETVAAARPDIIISYDTQEENNSLLPLAPVLDLPFKTMSWREQFRMIAGIVNKRREAEEWLALYDKRLIPINRQLDRQLGSRGTAAVWEIGPDKAYGFGSSHGRSCQILYDDIGFRPPERMLEQGLSWRGYVETSMEAIVQYAADHIFITALPCDSHGRQRLMRLFRSPEWLALDAVRRRRVYLLDQPELFFGFDPLSSLEQLRVLMNVLAPDHKFT</sequence>
<dbReference type="Pfam" id="PF12833">
    <property type="entry name" value="HTH_18"/>
    <property type="match status" value="1"/>
</dbReference>
<dbReference type="EMBL" id="JAMDMJ010000013">
    <property type="protein sequence ID" value="MCY9596633.1"/>
    <property type="molecule type" value="Genomic_DNA"/>
</dbReference>
<feature type="domain" description="HTH araC/xylS-type" evidence="4">
    <location>
        <begin position="168"/>
        <end position="266"/>
    </location>
</feature>
<dbReference type="Proteomes" id="UP001527202">
    <property type="component" value="Unassembled WGS sequence"/>
</dbReference>
<dbReference type="GO" id="GO:0003700">
    <property type="term" value="F:DNA-binding transcription factor activity"/>
    <property type="evidence" value="ECO:0007669"/>
    <property type="project" value="InterPro"/>
</dbReference>
<evidence type="ECO:0000313" key="9">
    <source>
        <dbReference type="Proteomes" id="UP001527202"/>
    </source>
</evidence>
<dbReference type="EMBL" id="CP026520">
    <property type="protein sequence ID" value="QAV19637.1"/>
    <property type="molecule type" value="Genomic_DNA"/>
</dbReference>
<dbReference type="InterPro" id="IPR002491">
    <property type="entry name" value="ABC_transptr_periplasmic_BD"/>
</dbReference>
<name>A0A410WZ91_9BACL</name>
<evidence type="ECO:0000259" key="5">
    <source>
        <dbReference type="PROSITE" id="PS50983"/>
    </source>
</evidence>
<organism evidence="7 8">
    <name type="scientific">Paenibacillus chitinolyticus</name>
    <dbReference type="NCBI Taxonomy" id="79263"/>
    <lineage>
        <taxon>Bacteria</taxon>
        <taxon>Bacillati</taxon>
        <taxon>Bacillota</taxon>
        <taxon>Bacilli</taxon>
        <taxon>Bacillales</taxon>
        <taxon>Paenibacillaceae</taxon>
        <taxon>Paenibacillus</taxon>
    </lineage>
</organism>
<keyword evidence="2" id="KW-0238">DNA-binding</keyword>
<dbReference type="Gene3D" id="3.40.50.1980">
    <property type="entry name" value="Nitrogenase molybdenum iron protein domain"/>
    <property type="match status" value="2"/>
</dbReference>
<keyword evidence="3" id="KW-0804">Transcription</keyword>
<dbReference type="Pfam" id="PF01497">
    <property type="entry name" value="Peripla_BP_2"/>
    <property type="match status" value="1"/>
</dbReference>
<dbReference type="AlphaFoldDB" id="A0A410WZ91"/>
<dbReference type="SUPFAM" id="SSF53807">
    <property type="entry name" value="Helical backbone' metal receptor"/>
    <property type="match status" value="1"/>
</dbReference>
<accession>A0A410WZ91</accession>
<dbReference type="InterPro" id="IPR009057">
    <property type="entry name" value="Homeodomain-like_sf"/>
</dbReference>
<dbReference type="PROSITE" id="PS50983">
    <property type="entry name" value="FE_B12_PBP"/>
    <property type="match status" value="1"/>
</dbReference>
<reference evidence="7 8" key="1">
    <citation type="submission" date="2018-01" db="EMBL/GenBank/DDBJ databases">
        <title>The whole genome sequencing and assembly of Paenibacillus chitinolyticus KCCM 41400 strain.</title>
        <authorList>
            <person name="Kim J.-Y."/>
            <person name="Park M.-K."/>
            <person name="Lee Y.-J."/>
            <person name="Yi H."/>
            <person name="Bahn Y.-S."/>
            <person name="Kim J.F."/>
            <person name="Lee D.-W."/>
        </authorList>
    </citation>
    <scope>NUCLEOTIDE SEQUENCE [LARGE SCALE GENOMIC DNA]</scope>
    <source>
        <strain evidence="7 8">KCCM 41400</strain>
    </source>
</reference>
<evidence type="ECO:0000313" key="8">
    <source>
        <dbReference type="Proteomes" id="UP000288943"/>
    </source>
</evidence>
<dbReference type="RefSeq" id="WP_042226918.1">
    <property type="nucleotide sequence ID" value="NZ_CP026520.1"/>
</dbReference>
<dbReference type="PROSITE" id="PS00041">
    <property type="entry name" value="HTH_ARAC_FAMILY_1"/>
    <property type="match status" value="1"/>
</dbReference>
<evidence type="ECO:0000259" key="4">
    <source>
        <dbReference type="PROSITE" id="PS01124"/>
    </source>
</evidence>